<feature type="transmembrane region" description="Helical" evidence="9">
    <location>
        <begin position="424"/>
        <end position="442"/>
    </location>
</feature>
<keyword evidence="4" id="KW-1003">Cell membrane</keyword>
<feature type="transmembrane region" description="Helical" evidence="9">
    <location>
        <begin position="112"/>
        <end position="131"/>
    </location>
</feature>
<dbReference type="SUPFAM" id="SSF81345">
    <property type="entry name" value="ABC transporter involved in vitamin B12 uptake, BtuC"/>
    <property type="match status" value="1"/>
</dbReference>
<gene>
    <name evidence="10" type="ORF">STIAU_5514</name>
</gene>
<dbReference type="InterPro" id="IPR000522">
    <property type="entry name" value="ABC_transptr_permease_BtuC"/>
</dbReference>
<feature type="transmembrane region" description="Helical" evidence="9">
    <location>
        <begin position="233"/>
        <end position="250"/>
    </location>
</feature>
<evidence type="ECO:0000256" key="4">
    <source>
        <dbReference type="ARBA" id="ARBA00022475"/>
    </source>
</evidence>
<evidence type="ECO:0000256" key="8">
    <source>
        <dbReference type="SAM" id="MobiDB-lite"/>
    </source>
</evidence>
<dbReference type="CDD" id="cd06550">
    <property type="entry name" value="TM_ABC_iron-siderophores_like"/>
    <property type="match status" value="1"/>
</dbReference>
<comment type="subcellular location">
    <subcellularLocation>
        <location evidence="1">Cell membrane</location>
        <topology evidence="1">Multi-pass membrane protein</topology>
    </subcellularLocation>
</comment>
<dbReference type="PATRIC" id="fig|378806.16.peg.9281"/>
<feature type="region of interest" description="Disordered" evidence="8">
    <location>
        <begin position="37"/>
        <end position="64"/>
    </location>
</feature>
<dbReference type="GO" id="GO:0022857">
    <property type="term" value="F:transmembrane transporter activity"/>
    <property type="evidence" value="ECO:0007669"/>
    <property type="project" value="InterPro"/>
</dbReference>
<evidence type="ECO:0000256" key="9">
    <source>
        <dbReference type="SAM" id="Phobius"/>
    </source>
</evidence>
<feature type="transmembrane region" description="Helical" evidence="9">
    <location>
        <begin position="192"/>
        <end position="213"/>
    </location>
</feature>
<evidence type="ECO:0000256" key="2">
    <source>
        <dbReference type="ARBA" id="ARBA00007935"/>
    </source>
</evidence>
<dbReference type="Proteomes" id="UP000032702">
    <property type="component" value="Unassembled WGS sequence"/>
</dbReference>
<feature type="transmembrane region" description="Helical" evidence="9">
    <location>
        <begin position="352"/>
        <end position="380"/>
    </location>
</feature>
<protein>
    <submittedName>
        <fullName evidence="10">Iron compound ABC transporter, permease protein</fullName>
    </submittedName>
</protein>
<evidence type="ECO:0000256" key="3">
    <source>
        <dbReference type="ARBA" id="ARBA00022448"/>
    </source>
</evidence>
<organism evidence="10 11">
    <name type="scientific">Stigmatella aurantiaca (strain DW4/3-1)</name>
    <dbReference type="NCBI Taxonomy" id="378806"/>
    <lineage>
        <taxon>Bacteria</taxon>
        <taxon>Pseudomonadati</taxon>
        <taxon>Myxococcota</taxon>
        <taxon>Myxococcia</taxon>
        <taxon>Myxococcales</taxon>
        <taxon>Cystobacterineae</taxon>
        <taxon>Archangiaceae</taxon>
        <taxon>Stigmatella</taxon>
    </lineage>
</organism>
<keyword evidence="6 9" id="KW-1133">Transmembrane helix</keyword>
<feature type="transmembrane region" description="Helical" evidence="9">
    <location>
        <begin position="163"/>
        <end position="180"/>
    </location>
</feature>
<dbReference type="PANTHER" id="PTHR30472:SF25">
    <property type="entry name" value="ABC TRANSPORTER PERMEASE PROTEIN MJ0876-RELATED"/>
    <property type="match status" value="1"/>
</dbReference>
<feature type="transmembrane region" description="Helical" evidence="9">
    <location>
        <begin position="305"/>
        <end position="325"/>
    </location>
</feature>
<reference evidence="10 11" key="1">
    <citation type="submission" date="2006-04" db="EMBL/GenBank/DDBJ databases">
        <authorList>
            <person name="Nierman W.C."/>
        </authorList>
    </citation>
    <scope>NUCLEOTIDE SEQUENCE [LARGE SCALE GENOMIC DNA]</scope>
    <source>
        <strain evidence="10 11">DW4/3-1</strain>
    </source>
</reference>
<evidence type="ECO:0000313" key="10">
    <source>
        <dbReference type="EMBL" id="EAU69963.1"/>
    </source>
</evidence>
<comment type="similarity">
    <text evidence="2">Belongs to the binding-protein-dependent transport system permease family. FecCD subfamily.</text>
</comment>
<evidence type="ECO:0000256" key="7">
    <source>
        <dbReference type="ARBA" id="ARBA00023136"/>
    </source>
</evidence>
<accession>Q09E11</accession>
<feature type="transmembrane region" description="Helical" evidence="9">
    <location>
        <begin position="262"/>
        <end position="285"/>
    </location>
</feature>
<keyword evidence="7 9" id="KW-0472">Membrane</keyword>
<sequence>MHPWIAVPRRSFSLRAWSPAPSRPSCCLGRLRRRRHSPIPWSTSPSSARGRRRTSRTCASWGPKAGRWRPPWRWMAPPSATCSCARGDDVSPGDARPRATVGAGRRLRASRVLGLCAAFLGLTLVAFAFAVRFGEQPISLMAALGDAGSSDAVIFWSLRLPRALLGVIVGAGLAASGATLQGLLRNPLADPFVLGVSGGAALGATLALALGLATVGQVAPGLAGGLERLSGPALLAFLGAGASVFFVLAASRGHAARAPYAALLTGVVFNAFASAAITLVKTLSAPDRLGEILYWLAGTLGYERGATLGLAALLQGGALAVMLALSGQLNLMTLGDEDAQTLGVPVARTRRLLLLATSASVAGAVALTGLIGFVGLIVPHLLRLAFGPDQRLLIPLSALGGAAFLVLADLLARLSFAFFGAEPPVGVITAMLGGPLFIGLLSRRGSPGTQA</sequence>
<evidence type="ECO:0000256" key="6">
    <source>
        <dbReference type="ARBA" id="ARBA00022989"/>
    </source>
</evidence>
<keyword evidence="5 9" id="KW-0812">Transmembrane</keyword>
<dbReference type="AlphaFoldDB" id="Q09E11"/>
<proteinExistence type="inferred from homology"/>
<dbReference type="Pfam" id="PF01032">
    <property type="entry name" value="FecCD"/>
    <property type="match status" value="1"/>
</dbReference>
<dbReference type="PANTHER" id="PTHR30472">
    <property type="entry name" value="FERRIC ENTEROBACTIN TRANSPORT SYSTEM PERMEASE PROTEIN"/>
    <property type="match status" value="1"/>
</dbReference>
<evidence type="ECO:0000313" key="11">
    <source>
        <dbReference type="Proteomes" id="UP000032702"/>
    </source>
</evidence>
<evidence type="ECO:0000256" key="5">
    <source>
        <dbReference type="ARBA" id="ARBA00022692"/>
    </source>
</evidence>
<dbReference type="InterPro" id="IPR037294">
    <property type="entry name" value="ABC_BtuC-like"/>
</dbReference>
<name>Q09E11_STIAD</name>
<dbReference type="EMBL" id="AAMD01000002">
    <property type="protein sequence ID" value="EAU69963.1"/>
    <property type="molecule type" value="Genomic_DNA"/>
</dbReference>
<keyword evidence="3" id="KW-0813">Transport</keyword>
<comment type="caution">
    <text evidence="10">The sequence shown here is derived from an EMBL/GenBank/DDBJ whole genome shotgun (WGS) entry which is preliminary data.</text>
</comment>
<dbReference type="GO" id="GO:0005886">
    <property type="term" value="C:plasma membrane"/>
    <property type="evidence" value="ECO:0007669"/>
    <property type="project" value="UniProtKB-SubCell"/>
</dbReference>
<feature type="transmembrane region" description="Helical" evidence="9">
    <location>
        <begin position="392"/>
        <end position="412"/>
    </location>
</feature>
<evidence type="ECO:0000256" key="1">
    <source>
        <dbReference type="ARBA" id="ARBA00004651"/>
    </source>
</evidence>
<dbReference type="Gene3D" id="1.10.3470.10">
    <property type="entry name" value="ABC transporter involved in vitamin B12 uptake, BtuC"/>
    <property type="match status" value="1"/>
</dbReference>